<keyword evidence="1" id="KW-0902">Two-component regulatory system</keyword>
<dbReference type="GO" id="GO:0005829">
    <property type="term" value="C:cytosol"/>
    <property type="evidence" value="ECO:0007669"/>
    <property type="project" value="TreeGrafter"/>
</dbReference>
<feature type="modified residue" description="4-aspartylphosphate" evidence="5">
    <location>
        <position position="54"/>
    </location>
</feature>
<dbReference type="RefSeq" id="WP_133540165.1">
    <property type="nucleotide sequence ID" value="NZ_SNXI01000013.1"/>
</dbReference>
<dbReference type="InterPro" id="IPR039420">
    <property type="entry name" value="WalR-like"/>
</dbReference>
<dbReference type="Gene3D" id="3.60.40.10">
    <property type="entry name" value="PPM-type phosphatase domain"/>
    <property type="match status" value="1"/>
</dbReference>
<reference evidence="7 8" key="1">
    <citation type="submission" date="2019-03" db="EMBL/GenBank/DDBJ databases">
        <title>Freshwater and sediment microbial communities from various areas in North America, analyzing microbe dynamics in response to fracking.</title>
        <authorList>
            <person name="Lamendella R."/>
        </authorList>
    </citation>
    <scope>NUCLEOTIDE SEQUENCE [LARGE SCALE GENOMIC DNA]</scope>
    <source>
        <strain evidence="7 8">18_TX</strain>
    </source>
</reference>
<dbReference type="Pfam" id="PF00072">
    <property type="entry name" value="Response_reg"/>
    <property type="match status" value="1"/>
</dbReference>
<dbReference type="EMBL" id="SNXI01000013">
    <property type="protein sequence ID" value="TDP31274.1"/>
    <property type="molecule type" value="Genomic_DNA"/>
</dbReference>
<dbReference type="SUPFAM" id="SSF52172">
    <property type="entry name" value="CheY-like"/>
    <property type="match status" value="1"/>
</dbReference>
<dbReference type="InterPro" id="IPR011006">
    <property type="entry name" value="CheY-like_superfamily"/>
</dbReference>
<evidence type="ECO:0000256" key="5">
    <source>
        <dbReference type="PROSITE-ProRule" id="PRU00169"/>
    </source>
</evidence>
<dbReference type="GO" id="GO:0000976">
    <property type="term" value="F:transcription cis-regulatory region binding"/>
    <property type="evidence" value="ECO:0007669"/>
    <property type="project" value="TreeGrafter"/>
</dbReference>
<evidence type="ECO:0000256" key="4">
    <source>
        <dbReference type="ARBA" id="ARBA00023163"/>
    </source>
</evidence>
<evidence type="ECO:0000256" key="2">
    <source>
        <dbReference type="ARBA" id="ARBA00023015"/>
    </source>
</evidence>
<keyword evidence="2" id="KW-0805">Transcription regulation</keyword>
<sequence>MSQATVLMIEDDVVFQGVVQQYLRQLDYDVHCTANGGEGIKLCSQRTPDIIICDLKLPDISGLEVIERLLSMTTDLPIIVVSASDSMADIREAVRLGAWDYLVKPLESLTTLNEAIQHCLKRYQLEETYLHDRWELDDHIDVLYNDDALVQRLTHELLPNGSLQLGGYRFDFHLQSGQPSLWLDYRPLLDGRVLVLMASPQNATDQTLIPLLVFKTLLDPLLRQHLSGNDDTVLQPQRLLRHLNNELCHSRIRTVFDVWVGVLDTKQQHWRWAQAGDMIHSEPQTKPDLALGIWQQARYQCREMSEVTKIHARLPQQAELIIQRETPQTDE</sequence>
<dbReference type="GO" id="GO:0000156">
    <property type="term" value="F:phosphorelay response regulator activity"/>
    <property type="evidence" value="ECO:0007669"/>
    <property type="project" value="TreeGrafter"/>
</dbReference>
<dbReference type="OrthoDB" id="6399952at2"/>
<proteinExistence type="predicted"/>
<dbReference type="AlphaFoldDB" id="A0A4R6P0U1"/>
<dbReference type="InterPro" id="IPR001789">
    <property type="entry name" value="Sig_transdc_resp-reg_receiver"/>
</dbReference>
<evidence type="ECO:0000259" key="6">
    <source>
        <dbReference type="PROSITE" id="PS50110"/>
    </source>
</evidence>
<dbReference type="GO" id="GO:0006355">
    <property type="term" value="P:regulation of DNA-templated transcription"/>
    <property type="evidence" value="ECO:0007669"/>
    <property type="project" value="TreeGrafter"/>
</dbReference>
<keyword evidence="5" id="KW-0597">Phosphoprotein</keyword>
<dbReference type="PANTHER" id="PTHR48111:SF22">
    <property type="entry name" value="REGULATOR OF RPOS"/>
    <property type="match status" value="1"/>
</dbReference>
<evidence type="ECO:0000313" key="7">
    <source>
        <dbReference type="EMBL" id="TDP31274.1"/>
    </source>
</evidence>
<evidence type="ECO:0000256" key="3">
    <source>
        <dbReference type="ARBA" id="ARBA00023125"/>
    </source>
</evidence>
<keyword evidence="3" id="KW-0238">DNA-binding</keyword>
<dbReference type="Gene3D" id="3.40.50.2300">
    <property type="match status" value="1"/>
</dbReference>
<dbReference type="InterPro" id="IPR036457">
    <property type="entry name" value="PPM-type-like_dom_sf"/>
</dbReference>
<evidence type="ECO:0000256" key="1">
    <source>
        <dbReference type="ARBA" id="ARBA00023012"/>
    </source>
</evidence>
<keyword evidence="4" id="KW-0804">Transcription</keyword>
<dbReference type="PROSITE" id="PS50110">
    <property type="entry name" value="RESPONSE_REGULATORY"/>
    <property type="match status" value="1"/>
</dbReference>
<dbReference type="SMART" id="SM00448">
    <property type="entry name" value="REC"/>
    <property type="match status" value="1"/>
</dbReference>
<keyword evidence="8" id="KW-1185">Reference proteome</keyword>
<comment type="caution">
    <text evidence="7">The sequence shown here is derived from an EMBL/GenBank/DDBJ whole genome shotgun (WGS) entry which is preliminary data.</text>
</comment>
<feature type="domain" description="Response regulatory" evidence="6">
    <location>
        <begin position="5"/>
        <end position="119"/>
    </location>
</feature>
<name>A0A4R6P0U1_9GAMM</name>
<dbReference type="PANTHER" id="PTHR48111">
    <property type="entry name" value="REGULATOR OF RPOS"/>
    <property type="match status" value="1"/>
</dbReference>
<gene>
    <name evidence="7" type="ORF">DEU29_11345</name>
</gene>
<organism evidence="7 8">
    <name type="scientific">Idiomarina aquatica</name>
    <dbReference type="NCBI Taxonomy" id="1327752"/>
    <lineage>
        <taxon>Bacteria</taxon>
        <taxon>Pseudomonadati</taxon>
        <taxon>Pseudomonadota</taxon>
        <taxon>Gammaproteobacteria</taxon>
        <taxon>Alteromonadales</taxon>
        <taxon>Idiomarinaceae</taxon>
        <taxon>Idiomarina</taxon>
    </lineage>
</organism>
<dbReference type="GO" id="GO:0032993">
    <property type="term" value="C:protein-DNA complex"/>
    <property type="evidence" value="ECO:0007669"/>
    <property type="project" value="TreeGrafter"/>
</dbReference>
<protein>
    <submittedName>
        <fullName evidence="7">Two-component system response regulator</fullName>
    </submittedName>
</protein>
<dbReference type="Proteomes" id="UP000295531">
    <property type="component" value="Unassembled WGS sequence"/>
</dbReference>
<evidence type="ECO:0000313" key="8">
    <source>
        <dbReference type="Proteomes" id="UP000295531"/>
    </source>
</evidence>
<accession>A0A4R6P0U1</accession>